<dbReference type="EMBL" id="MTYJ01000184">
    <property type="protein sequence ID" value="OWA50163.1"/>
    <property type="molecule type" value="Genomic_DNA"/>
</dbReference>
<comment type="caution">
    <text evidence="2">The sequence shown here is derived from an EMBL/GenBank/DDBJ whole genome shotgun (WGS) entry which is preliminary data.</text>
</comment>
<protein>
    <submittedName>
        <fullName evidence="2">Uncharacterized protein</fullName>
    </submittedName>
</protein>
<keyword evidence="3" id="KW-1185">Reference proteome</keyword>
<sequence length="192" mass="20529">MSILSVCLVFLSYLLVTINGNEVCCKPGMQYCGKVLQQSQCCRAIKLAMNHTIIANGLYQCATVYDEPDMAVPYLTKYCSAGCHQAPADVSDYCESTSSSLGSLLRLTSPSASASASASTRTLVPSPAGGCCSPRFKYCGSNLPSECVFLRALDGHRVSKTDLYTCSFSGIPYMTEVCSVACIPTQPNDFCI</sequence>
<proteinExistence type="predicted"/>
<accession>A0A9X6RJJ7</accession>
<organism evidence="2 3">
    <name type="scientific">Hypsibius exemplaris</name>
    <name type="common">Freshwater tardigrade</name>
    <dbReference type="NCBI Taxonomy" id="2072580"/>
    <lineage>
        <taxon>Eukaryota</taxon>
        <taxon>Metazoa</taxon>
        <taxon>Ecdysozoa</taxon>
        <taxon>Tardigrada</taxon>
        <taxon>Eutardigrada</taxon>
        <taxon>Parachela</taxon>
        <taxon>Hypsibioidea</taxon>
        <taxon>Hypsibiidae</taxon>
        <taxon>Hypsibius</taxon>
    </lineage>
</organism>
<reference evidence="3" key="1">
    <citation type="submission" date="2017-01" db="EMBL/GenBank/DDBJ databases">
        <title>Comparative genomics of anhydrobiosis in the tardigrade Hypsibius dujardini.</title>
        <authorList>
            <person name="Yoshida Y."/>
            <person name="Koutsovoulos G."/>
            <person name="Laetsch D."/>
            <person name="Stevens L."/>
            <person name="Kumar S."/>
            <person name="Horikawa D."/>
            <person name="Ishino K."/>
            <person name="Komine S."/>
            <person name="Tomita M."/>
            <person name="Blaxter M."/>
            <person name="Arakawa K."/>
        </authorList>
    </citation>
    <scope>NUCLEOTIDE SEQUENCE [LARGE SCALE GENOMIC DNA]</scope>
    <source>
        <strain evidence="3">Z151</strain>
    </source>
</reference>
<evidence type="ECO:0000256" key="1">
    <source>
        <dbReference type="SAM" id="SignalP"/>
    </source>
</evidence>
<dbReference type="Proteomes" id="UP000192578">
    <property type="component" value="Unassembled WGS sequence"/>
</dbReference>
<dbReference type="AlphaFoldDB" id="A0A9X6RJJ7"/>
<keyword evidence="1" id="KW-0732">Signal</keyword>
<evidence type="ECO:0000313" key="3">
    <source>
        <dbReference type="Proteomes" id="UP000192578"/>
    </source>
</evidence>
<name>A0A9X6RJJ7_HYPEX</name>
<evidence type="ECO:0000313" key="2">
    <source>
        <dbReference type="EMBL" id="OWA50163.1"/>
    </source>
</evidence>
<feature type="signal peptide" evidence="1">
    <location>
        <begin position="1"/>
        <end position="20"/>
    </location>
</feature>
<feature type="chain" id="PRO_5040862993" evidence="1">
    <location>
        <begin position="21"/>
        <end position="192"/>
    </location>
</feature>
<gene>
    <name evidence="2" type="ORF">BV898_14688</name>
</gene>